<dbReference type="STRING" id="1817867.A3F83_07590"/>
<dbReference type="InterPro" id="IPR010426">
    <property type="entry name" value="MTTB_MeTrfase"/>
</dbReference>
<keyword evidence="2" id="KW-0489">Methyltransferase</keyword>
<keyword evidence="3" id="KW-0808">Transferase</keyword>
<dbReference type="GO" id="GO:0008168">
    <property type="term" value="F:methyltransferase activity"/>
    <property type="evidence" value="ECO:0007669"/>
    <property type="project" value="UniProtKB-KW"/>
</dbReference>
<evidence type="ECO:0008006" key="6">
    <source>
        <dbReference type="Google" id="ProtNLM"/>
    </source>
</evidence>
<dbReference type="EMBL" id="MFIX01000010">
    <property type="protein sequence ID" value="OGG06706.1"/>
    <property type="molecule type" value="Genomic_DNA"/>
</dbReference>
<dbReference type="GO" id="GO:0032259">
    <property type="term" value="P:methylation"/>
    <property type="evidence" value="ECO:0007669"/>
    <property type="project" value="UniProtKB-KW"/>
</dbReference>
<dbReference type="InterPro" id="IPR038601">
    <property type="entry name" value="MttB-like_sf"/>
</dbReference>
<dbReference type="Pfam" id="PF06253">
    <property type="entry name" value="MTTB"/>
    <property type="match status" value="1"/>
</dbReference>
<evidence type="ECO:0000313" key="4">
    <source>
        <dbReference type="EMBL" id="OGG06706.1"/>
    </source>
</evidence>
<comment type="caution">
    <text evidence="4">The sequence shown here is derived from an EMBL/GenBank/DDBJ whole genome shotgun (WGS) entry which is preliminary data.</text>
</comment>
<evidence type="ECO:0000313" key="5">
    <source>
        <dbReference type="Proteomes" id="UP000179129"/>
    </source>
</evidence>
<dbReference type="GO" id="GO:0015948">
    <property type="term" value="P:methanogenesis"/>
    <property type="evidence" value="ECO:0007669"/>
    <property type="project" value="InterPro"/>
</dbReference>
<dbReference type="AlphaFoldDB" id="A0A1F5Z2R7"/>
<accession>A0A1F5Z2R7</accession>
<reference evidence="4 5" key="1">
    <citation type="journal article" date="2016" name="Nat. Commun.">
        <title>Thousands of microbial genomes shed light on interconnected biogeochemical processes in an aquifer system.</title>
        <authorList>
            <person name="Anantharaman K."/>
            <person name="Brown C.T."/>
            <person name="Hug L.A."/>
            <person name="Sharon I."/>
            <person name="Castelle C.J."/>
            <person name="Probst A.J."/>
            <person name="Thomas B.C."/>
            <person name="Singh A."/>
            <person name="Wilkins M.J."/>
            <person name="Karaoz U."/>
            <person name="Brodie E.L."/>
            <person name="Williams K.H."/>
            <person name="Hubbard S.S."/>
            <person name="Banfield J.F."/>
        </authorList>
    </citation>
    <scope>NUCLEOTIDE SEQUENCE [LARGE SCALE GENOMIC DNA]</scope>
</reference>
<protein>
    <recommendedName>
        <fullName evidence="6">Trimethylamine methyltransferase</fullName>
    </recommendedName>
</protein>
<dbReference type="Gene3D" id="3.20.20.480">
    <property type="entry name" value="Trimethylamine methyltransferase-like"/>
    <property type="match status" value="1"/>
</dbReference>
<sequence>MIAQVLSKEQVEKIDRASLEILERVGVQVPHADMLEKFAEAGAKVDFQAQRVKIPPEIVRRLVEGSGKKFAIYGRDESKAARFGEGRRNYNSIAGEAYWVEEAGGGRRFASLADVAAASRFADALGSINIAGAMSDPHELPAEYRCVEVFATQVRNTTKPVQFWFHDRRSAAFINEMLIAIRGDEKAAAEKPLCYPFLEPISPLRFPFNGIDLLYETTRLGLPVPVGPMAQMGLSAPATVAGTLAQQHAEVLSGICITQLVKPGLPVCYGGICHAFDMSTTQMIFSGPEQAIFGVAMTQLGKHYGLPVYINVGLTDSKRPDAQAGLEAGITLALGAAAGADIFGHMGISGVDQASSLDMLVLQDEIISYVESLCRSLEISDETLGLEVIAESGPGGSFIDKEHTVEHFRSELWFPNLLDREYYQSWLDRGALGMDERCRRRKEEILAGHQAEPLSAELERELQRIVKAAKKELGG</sequence>
<gene>
    <name evidence="4" type="ORF">A3F83_07590</name>
</gene>
<evidence type="ECO:0000256" key="2">
    <source>
        <dbReference type="ARBA" id="ARBA00022603"/>
    </source>
</evidence>
<name>A0A1F5Z2R7_9BACT</name>
<dbReference type="Proteomes" id="UP000179129">
    <property type="component" value="Unassembled WGS sequence"/>
</dbReference>
<evidence type="ECO:0000256" key="3">
    <source>
        <dbReference type="ARBA" id="ARBA00022679"/>
    </source>
</evidence>
<evidence type="ECO:0000256" key="1">
    <source>
        <dbReference type="ARBA" id="ARBA00007137"/>
    </source>
</evidence>
<comment type="similarity">
    <text evidence="1">Belongs to the trimethylamine methyltransferase family.</text>
</comment>
<proteinExistence type="inferred from homology"/>
<organism evidence="4 5">
    <name type="scientific">Candidatus Glassbacteria bacterium RIFCSPLOWO2_12_FULL_58_11</name>
    <dbReference type="NCBI Taxonomy" id="1817867"/>
    <lineage>
        <taxon>Bacteria</taxon>
        <taxon>Candidatus Glassiibacteriota</taxon>
    </lineage>
</organism>